<organism evidence="1 2">
    <name type="scientific">Staurois parvus</name>
    <dbReference type="NCBI Taxonomy" id="386267"/>
    <lineage>
        <taxon>Eukaryota</taxon>
        <taxon>Metazoa</taxon>
        <taxon>Chordata</taxon>
        <taxon>Craniata</taxon>
        <taxon>Vertebrata</taxon>
        <taxon>Euteleostomi</taxon>
        <taxon>Amphibia</taxon>
        <taxon>Batrachia</taxon>
        <taxon>Anura</taxon>
        <taxon>Neobatrachia</taxon>
        <taxon>Ranoidea</taxon>
        <taxon>Ranidae</taxon>
        <taxon>Staurois</taxon>
    </lineage>
</organism>
<proteinExistence type="predicted"/>
<name>A0ABN9HQA9_9NEOB</name>
<evidence type="ECO:0000313" key="1">
    <source>
        <dbReference type="EMBL" id="CAI9622171.1"/>
    </source>
</evidence>
<gene>
    <name evidence="1" type="ORF">SPARVUS_LOCUS16242030</name>
</gene>
<accession>A0ABN9HQA9</accession>
<comment type="caution">
    <text evidence="1">The sequence shown here is derived from an EMBL/GenBank/DDBJ whole genome shotgun (WGS) entry which is preliminary data.</text>
</comment>
<sequence length="67" mass="7290">MVSPPLASTNLHVNLDYSWFTKNLYAPAHPPLQGSLPHPLLTCRPPPLFLPLHPPQLSPPVPPSPPS</sequence>
<dbReference type="EMBL" id="CATNWA010021309">
    <property type="protein sequence ID" value="CAI9622171.1"/>
    <property type="molecule type" value="Genomic_DNA"/>
</dbReference>
<protein>
    <submittedName>
        <fullName evidence="1">Uncharacterized protein</fullName>
    </submittedName>
</protein>
<keyword evidence="2" id="KW-1185">Reference proteome</keyword>
<dbReference type="Proteomes" id="UP001162483">
    <property type="component" value="Unassembled WGS sequence"/>
</dbReference>
<evidence type="ECO:0000313" key="2">
    <source>
        <dbReference type="Proteomes" id="UP001162483"/>
    </source>
</evidence>
<reference evidence="1" key="1">
    <citation type="submission" date="2023-05" db="EMBL/GenBank/DDBJ databases">
        <authorList>
            <person name="Stuckert A."/>
        </authorList>
    </citation>
    <scope>NUCLEOTIDE SEQUENCE</scope>
</reference>